<gene>
    <name evidence="1" type="ORF">HY36_01310</name>
</gene>
<comment type="caution">
    <text evidence="1">The sequence shown here is derived from an EMBL/GenBank/DDBJ whole genome shotgun (WGS) entry which is preliminary data.</text>
</comment>
<dbReference type="Proteomes" id="UP000024547">
    <property type="component" value="Unassembled WGS sequence"/>
</dbReference>
<organism evidence="1 2">
    <name type="scientific">Hyphomonas atlantica</name>
    <dbReference type="NCBI Taxonomy" id="1280948"/>
    <lineage>
        <taxon>Bacteria</taxon>
        <taxon>Pseudomonadati</taxon>
        <taxon>Pseudomonadota</taxon>
        <taxon>Alphaproteobacteria</taxon>
        <taxon>Hyphomonadales</taxon>
        <taxon>Hyphomonadaceae</taxon>
        <taxon>Hyphomonas</taxon>
    </lineage>
</organism>
<reference evidence="1 2" key="1">
    <citation type="journal article" date="2014" name="Antonie Van Leeuwenhoek">
        <title>Hyphomonas beringensis sp. nov. and Hyphomonas chukchiensis sp. nov., isolated from surface seawater of the Bering Sea and Chukchi Sea.</title>
        <authorList>
            <person name="Li C."/>
            <person name="Lai Q."/>
            <person name="Li G."/>
            <person name="Dong C."/>
            <person name="Wang J."/>
            <person name="Liao Y."/>
            <person name="Shao Z."/>
        </authorList>
    </citation>
    <scope>NUCLEOTIDE SEQUENCE [LARGE SCALE GENOMIC DNA]</scope>
    <source>
        <strain evidence="1 2">22II1-22F38</strain>
    </source>
</reference>
<dbReference type="RefSeq" id="WP_035547210.1">
    <property type="nucleotide sequence ID" value="NZ_AWFH01000001.1"/>
</dbReference>
<dbReference type="AlphaFoldDB" id="A0A059EBZ3"/>
<protein>
    <recommendedName>
        <fullName evidence="3">Lipoprotein</fullName>
    </recommendedName>
</protein>
<dbReference type="PROSITE" id="PS51257">
    <property type="entry name" value="PROKAR_LIPOPROTEIN"/>
    <property type="match status" value="1"/>
</dbReference>
<dbReference type="STRING" id="1280948.HY36_01310"/>
<dbReference type="EMBL" id="AWFH01000001">
    <property type="protein sequence ID" value="KCZ65042.1"/>
    <property type="molecule type" value="Genomic_DNA"/>
</dbReference>
<evidence type="ECO:0000313" key="1">
    <source>
        <dbReference type="EMBL" id="KCZ65042.1"/>
    </source>
</evidence>
<evidence type="ECO:0000313" key="2">
    <source>
        <dbReference type="Proteomes" id="UP000024547"/>
    </source>
</evidence>
<accession>A0A059EBZ3</accession>
<dbReference type="PATRIC" id="fig|1280948.3.peg.254"/>
<name>A0A059EBZ3_9PROT</name>
<keyword evidence="2" id="KW-1185">Reference proteome</keyword>
<dbReference type="eggNOG" id="ENOG50336AU">
    <property type="taxonomic scope" value="Bacteria"/>
</dbReference>
<proteinExistence type="predicted"/>
<dbReference type="OrthoDB" id="7206135at2"/>
<sequence length="248" mass="25982">MKLKLLCAGMMVALAGCQSDDGVAITEMDPAQATLSGEACPDAGEAAYFFWMSPVSAEPGQKIGLSPYWTDMPGGFNPLPAGCVDDVSAHPDGAVILTRTDNGLALAEIAEGAEAGTRIHLTATYNGHGLIGLVDVYRAADNPLVGRWRQDGGSCAPGSAVQELVFTGSGDFSVTWTPFEAYKDYWGSYTYDADTGAVSFEIESGNQTPEDVVLEGAAQVSGDELSFDGVSFGTPRNAESACRGKFLR</sequence>
<evidence type="ECO:0008006" key="3">
    <source>
        <dbReference type="Google" id="ProtNLM"/>
    </source>
</evidence>